<gene>
    <name evidence="2" type="ORF">GSTENG00033434001</name>
</gene>
<dbReference type="EMBL" id="CAAE01015038">
    <property type="protein sequence ID" value="CAG11461.1"/>
    <property type="molecule type" value="Genomic_DNA"/>
</dbReference>
<dbReference type="AlphaFoldDB" id="Q4RJH1"/>
<protein>
    <submittedName>
        <fullName evidence="2">(spotted green pufferfish) hypothetical protein</fullName>
    </submittedName>
</protein>
<feature type="region of interest" description="Disordered" evidence="1">
    <location>
        <begin position="143"/>
        <end position="175"/>
    </location>
</feature>
<comment type="caution">
    <text evidence="2">The sequence shown here is derived from an EMBL/GenBank/DDBJ whole genome shotgun (WGS) entry which is preliminary data.</text>
</comment>
<name>Q4RJH1_TETNG</name>
<accession>Q4RJH1</accession>
<reference evidence="2" key="2">
    <citation type="submission" date="2004-02" db="EMBL/GenBank/DDBJ databases">
        <authorList>
            <consortium name="Genoscope"/>
            <consortium name="Whitehead Institute Centre for Genome Research"/>
        </authorList>
    </citation>
    <scope>NUCLEOTIDE SEQUENCE</scope>
</reference>
<feature type="compositionally biased region" description="Basic and acidic residues" evidence="1">
    <location>
        <begin position="84"/>
        <end position="99"/>
    </location>
</feature>
<feature type="region of interest" description="Disordered" evidence="1">
    <location>
        <begin position="43"/>
        <end position="117"/>
    </location>
</feature>
<feature type="compositionally biased region" description="Polar residues" evidence="1">
    <location>
        <begin position="100"/>
        <end position="113"/>
    </location>
</feature>
<sequence>MAVANKEFHTVVLRPSKKAGQSIRRSPSVTLVSDESECCGFSGDGENNNKLSQPGIVSHDSPLLRSGAARGKRREEEVPPVWRPGRDSTHMLLDPRGKENNINGNSPSTTLTGMNRIPASPSEWTGIDRRNPLINLALIDFSSSTTTSSSPSLQNKSKNLSRGDEKQQNLQTLEN</sequence>
<reference evidence="2" key="1">
    <citation type="journal article" date="2004" name="Nature">
        <title>Genome duplication in the teleost fish Tetraodon nigroviridis reveals the early vertebrate proto-karyotype.</title>
        <authorList>
            <person name="Jaillon O."/>
            <person name="Aury J.-M."/>
            <person name="Brunet F."/>
            <person name="Petit J.-L."/>
            <person name="Stange-Thomann N."/>
            <person name="Mauceli E."/>
            <person name="Bouneau L."/>
            <person name="Fischer C."/>
            <person name="Ozouf-Costaz C."/>
            <person name="Bernot A."/>
            <person name="Nicaud S."/>
            <person name="Jaffe D."/>
            <person name="Fisher S."/>
            <person name="Lutfalla G."/>
            <person name="Dossat C."/>
            <person name="Segurens B."/>
            <person name="Dasilva C."/>
            <person name="Salanoubat M."/>
            <person name="Levy M."/>
            <person name="Boudet N."/>
            <person name="Castellano S."/>
            <person name="Anthouard V."/>
            <person name="Jubin C."/>
            <person name="Castelli V."/>
            <person name="Katinka M."/>
            <person name="Vacherie B."/>
            <person name="Biemont C."/>
            <person name="Skalli Z."/>
            <person name="Cattolico L."/>
            <person name="Poulain J."/>
            <person name="De Berardinis V."/>
            <person name="Cruaud C."/>
            <person name="Duprat S."/>
            <person name="Brottier P."/>
            <person name="Coutanceau J.-P."/>
            <person name="Gouzy J."/>
            <person name="Parra G."/>
            <person name="Lardier G."/>
            <person name="Chapple C."/>
            <person name="McKernan K.J."/>
            <person name="McEwan P."/>
            <person name="Bosak S."/>
            <person name="Kellis M."/>
            <person name="Volff J.-N."/>
            <person name="Guigo R."/>
            <person name="Zody M.C."/>
            <person name="Mesirov J."/>
            <person name="Lindblad-Toh K."/>
            <person name="Birren B."/>
            <person name="Nusbaum C."/>
            <person name="Kahn D."/>
            <person name="Robinson-Rechavi M."/>
            <person name="Laudet V."/>
            <person name="Schachter V."/>
            <person name="Quetier F."/>
            <person name="Saurin W."/>
            <person name="Scarpelli C."/>
            <person name="Wincker P."/>
            <person name="Lander E.S."/>
            <person name="Weissenbach J."/>
            <person name="Roest Crollius H."/>
        </authorList>
    </citation>
    <scope>NUCLEOTIDE SEQUENCE [LARGE SCALE GENOMIC DNA]</scope>
</reference>
<evidence type="ECO:0000256" key="1">
    <source>
        <dbReference type="SAM" id="MobiDB-lite"/>
    </source>
</evidence>
<dbReference type="KEGG" id="tng:GSTEN00033434G001"/>
<feature type="compositionally biased region" description="Low complexity" evidence="1">
    <location>
        <begin position="143"/>
        <end position="152"/>
    </location>
</feature>
<proteinExistence type="predicted"/>
<evidence type="ECO:0000313" key="2">
    <source>
        <dbReference type="EMBL" id="CAG11461.1"/>
    </source>
</evidence>
<organism evidence="2">
    <name type="scientific">Tetraodon nigroviridis</name>
    <name type="common">Spotted green pufferfish</name>
    <name type="synonym">Chelonodon nigroviridis</name>
    <dbReference type="NCBI Taxonomy" id="99883"/>
    <lineage>
        <taxon>Eukaryota</taxon>
        <taxon>Metazoa</taxon>
        <taxon>Chordata</taxon>
        <taxon>Craniata</taxon>
        <taxon>Vertebrata</taxon>
        <taxon>Euteleostomi</taxon>
        <taxon>Actinopterygii</taxon>
        <taxon>Neopterygii</taxon>
        <taxon>Teleostei</taxon>
        <taxon>Neoteleostei</taxon>
        <taxon>Acanthomorphata</taxon>
        <taxon>Eupercaria</taxon>
        <taxon>Tetraodontiformes</taxon>
        <taxon>Tetradontoidea</taxon>
        <taxon>Tetraodontidae</taxon>
        <taxon>Tetraodon</taxon>
    </lineage>
</organism>